<gene>
    <name evidence="1" type="ORF">ECE50_030460</name>
</gene>
<dbReference type="Proteomes" id="UP000281028">
    <property type="component" value="Unassembled WGS sequence"/>
</dbReference>
<keyword evidence="2" id="KW-1185">Reference proteome</keyword>
<comment type="caution">
    <text evidence="1">The sequence shown here is derived from an EMBL/GenBank/DDBJ whole genome shotgun (WGS) entry which is preliminary data.</text>
</comment>
<evidence type="ECO:0000313" key="2">
    <source>
        <dbReference type="Proteomes" id="UP000281028"/>
    </source>
</evidence>
<dbReference type="Pfam" id="PF12706">
    <property type="entry name" value="Lactamase_B_2"/>
    <property type="match status" value="1"/>
</dbReference>
<dbReference type="InterPro" id="IPR036866">
    <property type="entry name" value="RibonucZ/Hydroxyglut_hydro"/>
</dbReference>
<dbReference type="PANTHER" id="PTHR42663:SF6">
    <property type="entry name" value="HYDROLASE C777.06C-RELATED"/>
    <property type="match status" value="1"/>
</dbReference>
<name>A0A3S1D0P5_9BACT</name>
<protein>
    <submittedName>
        <fullName evidence="1">MBL fold metallo-hydrolase</fullName>
    </submittedName>
</protein>
<proteinExistence type="predicted"/>
<dbReference type="PANTHER" id="PTHR42663">
    <property type="entry name" value="HYDROLASE C777.06C-RELATED-RELATED"/>
    <property type="match status" value="1"/>
</dbReference>
<dbReference type="SUPFAM" id="SSF56281">
    <property type="entry name" value="Metallo-hydrolase/oxidoreductase"/>
    <property type="match status" value="1"/>
</dbReference>
<dbReference type="OrthoDB" id="9800940at2"/>
<dbReference type="EMBL" id="RIAR02000002">
    <property type="protein sequence ID" value="NSL91185.1"/>
    <property type="molecule type" value="Genomic_DNA"/>
</dbReference>
<accession>A0A3S1D0P5</accession>
<dbReference type="Gene3D" id="3.60.15.10">
    <property type="entry name" value="Ribonuclease Z/Hydroxyacylglutathione hydrolase-like"/>
    <property type="match status" value="1"/>
</dbReference>
<sequence length="308" mass="34434">MKAAIAIVLCALLPLLSSGQGSPYVVVLGNVQDGGSPHIGCTKACCRHLFRHPDPSRMVASLGLIDPEHQRSWIFDATPDLPRQMKLLRQHAAFSNRETPDGIFLTHAHIGHYAGLMYLGREAMNAQQVPVYVMPRMHSFLTQNGPWSQLVSLQNISLRTIHADSMVTLSSDITVTALQVPHRDEFSETAGFIITGPHKKLLFIPDIDKWSRWQTDITTLIRQVDYAFIDATFFDGAEINNRPISEIPHPFVTESMALFEHLSTADKNKIYFIHLNHTNPLLDAGSPQTKEVLGKGFKVARLGERIRI</sequence>
<evidence type="ECO:0000313" key="1">
    <source>
        <dbReference type="EMBL" id="NSL91185.1"/>
    </source>
</evidence>
<dbReference type="InterPro" id="IPR001279">
    <property type="entry name" value="Metallo-B-lactamas"/>
</dbReference>
<dbReference type="AlphaFoldDB" id="A0A3S1D0P5"/>
<reference evidence="1" key="1">
    <citation type="submission" date="2020-05" db="EMBL/GenBank/DDBJ databases">
        <title>Chitinophaga laudate sp. nov., isolated from a tropical peat swamp.</title>
        <authorList>
            <person name="Goh C.B.S."/>
            <person name="Lee M.S."/>
            <person name="Parimannan S."/>
            <person name="Pasbakhsh P."/>
            <person name="Yule C.M."/>
            <person name="Rajandas H."/>
            <person name="Loke S."/>
            <person name="Croft L."/>
            <person name="Tan J.B.L."/>
        </authorList>
    </citation>
    <scope>NUCLEOTIDE SEQUENCE</scope>
    <source>
        <strain evidence="1">Mgbs1</strain>
        <plasmid evidence="1">MgbsP1</plasmid>
    </source>
</reference>
<organism evidence="1 2">
    <name type="scientific">Chitinophaga solisilvae</name>
    <dbReference type="NCBI Taxonomy" id="1233460"/>
    <lineage>
        <taxon>Bacteria</taxon>
        <taxon>Pseudomonadati</taxon>
        <taxon>Bacteroidota</taxon>
        <taxon>Chitinophagia</taxon>
        <taxon>Chitinophagales</taxon>
        <taxon>Chitinophagaceae</taxon>
        <taxon>Chitinophaga</taxon>
    </lineage>
</organism>
<geneLocation type="plasmid" evidence="1">
    <name>MgbsP1</name>
</geneLocation>
<keyword evidence="1" id="KW-0614">Plasmid</keyword>